<name>A0ABD1VD50_9LAMI</name>
<dbReference type="AlphaFoldDB" id="A0ABD1VD50"/>
<gene>
    <name evidence="2" type="ORF">Adt_07761</name>
    <name evidence="1" type="ORF">Adt_10797</name>
</gene>
<proteinExistence type="predicted"/>
<reference evidence="3" key="1">
    <citation type="submission" date="2024-07" db="EMBL/GenBank/DDBJ databases">
        <title>Two chromosome-level genome assemblies of Korean endemic species Abeliophyllum distichum and Forsythia ovata (Oleaceae).</title>
        <authorList>
            <person name="Jang H."/>
        </authorList>
    </citation>
    <scope>NUCLEOTIDE SEQUENCE [LARGE SCALE GENOMIC DNA]</scope>
</reference>
<evidence type="ECO:0000313" key="3">
    <source>
        <dbReference type="Proteomes" id="UP001604336"/>
    </source>
</evidence>
<sequence>MSRRGILDANRHTRPKSLRGILDANKHTRPNFLDWHHNLSFVLQYEKEKIGYVNKQSMPKAPTEEATLENVQAYNTHNDDNNFATYDACNKSHELEKLHEGMDAYTNLYHFK</sequence>
<dbReference type="EMBL" id="JBFOLK010000003">
    <property type="protein sequence ID" value="KAL2525743.1"/>
    <property type="molecule type" value="Genomic_DNA"/>
</dbReference>
<organism evidence="2 3">
    <name type="scientific">Abeliophyllum distichum</name>
    <dbReference type="NCBI Taxonomy" id="126358"/>
    <lineage>
        <taxon>Eukaryota</taxon>
        <taxon>Viridiplantae</taxon>
        <taxon>Streptophyta</taxon>
        <taxon>Embryophyta</taxon>
        <taxon>Tracheophyta</taxon>
        <taxon>Spermatophyta</taxon>
        <taxon>Magnoliopsida</taxon>
        <taxon>eudicotyledons</taxon>
        <taxon>Gunneridae</taxon>
        <taxon>Pentapetalae</taxon>
        <taxon>asterids</taxon>
        <taxon>lamiids</taxon>
        <taxon>Lamiales</taxon>
        <taxon>Oleaceae</taxon>
        <taxon>Forsythieae</taxon>
        <taxon>Abeliophyllum</taxon>
    </lineage>
</organism>
<dbReference type="EMBL" id="JBFOLK010000002">
    <property type="protein sequence ID" value="KAL2534410.1"/>
    <property type="molecule type" value="Genomic_DNA"/>
</dbReference>
<evidence type="ECO:0000313" key="2">
    <source>
        <dbReference type="EMBL" id="KAL2534410.1"/>
    </source>
</evidence>
<dbReference type="Proteomes" id="UP001604336">
    <property type="component" value="Unassembled WGS sequence"/>
</dbReference>
<comment type="caution">
    <text evidence="2">The sequence shown here is derived from an EMBL/GenBank/DDBJ whole genome shotgun (WGS) entry which is preliminary data.</text>
</comment>
<protein>
    <submittedName>
        <fullName evidence="2">Uncharacterized protein</fullName>
    </submittedName>
</protein>
<evidence type="ECO:0000313" key="1">
    <source>
        <dbReference type="EMBL" id="KAL2525743.1"/>
    </source>
</evidence>
<reference evidence="2" key="2">
    <citation type="submission" date="2024-07" db="EMBL/GenBank/DDBJ databases">
        <title>Two chromosome-level genome assemblies of Korean endemic species Abeliophyllum distichum and Forsythia ovata (Oleaceae).</title>
        <authorList>
            <person name="Mun J.H."/>
        </authorList>
    </citation>
    <scope>NUCLEOTIDE SEQUENCE</scope>
    <source>
        <strain evidence="2">KNKB198505000391</strain>
        <tissue evidence="2">Leaf</tissue>
    </source>
</reference>
<accession>A0ABD1VD50</accession>
<keyword evidence="3" id="KW-1185">Reference proteome</keyword>